<evidence type="ECO:0000313" key="7">
    <source>
        <dbReference type="Proteomes" id="UP001431209"/>
    </source>
</evidence>
<evidence type="ECO:0000256" key="1">
    <source>
        <dbReference type="ARBA" id="ARBA00004141"/>
    </source>
</evidence>
<evidence type="ECO:0000256" key="4">
    <source>
        <dbReference type="ARBA" id="ARBA00023136"/>
    </source>
</evidence>
<comment type="caution">
    <text evidence="6">The sequence shown here is derived from an EMBL/GenBank/DDBJ whole genome shotgun (WGS) entry which is preliminary data.</text>
</comment>
<gene>
    <name evidence="6" type="ORF">AKO1_009775</name>
</gene>
<keyword evidence="4 5" id="KW-0472">Membrane</keyword>
<dbReference type="Proteomes" id="UP001431209">
    <property type="component" value="Unassembled WGS sequence"/>
</dbReference>
<evidence type="ECO:0000256" key="2">
    <source>
        <dbReference type="ARBA" id="ARBA00022692"/>
    </source>
</evidence>
<sequence length="136" mass="15260">MTNAADKVKNEATKLLNKAKTGPVDNIKVDINTSKTVFKYRRELQFAKVPKLSSPWHIICFILNVFTPGIGTILAALVTKSATKRKWNLLFGVLQLVLAAFIIGWLWSVVWGLLMLYRNKGVLGKVPDAVFEQTMK</sequence>
<dbReference type="PANTHER" id="PTHR21676:SF6">
    <property type="entry name" value="PROTEIN STUM"/>
    <property type="match status" value="1"/>
</dbReference>
<comment type="subcellular location">
    <subcellularLocation>
        <location evidence="1">Membrane</location>
        <topology evidence="1">Multi-pass membrane protein</topology>
    </subcellularLocation>
</comment>
<evidence type="ECO:0000256" key="3">
    <source>
        <dbReference type="ARBA" id="ARBA00022989"/>
    </source>
</evidence>
<dbReference type="GO" id="GO:0016020">
    <property type="term" value="C:membrane"/>
    <property type="evidence" value="ECO:0007669"/>
    <property type="project" value="UniProtKB-SubCell"/>
</dbReference>
<dbReference type="Pfam" id="PF15795">
    <property type="entry name" value="Spec3"/>
    <property type="match status" value="1"/>
</dbReference>
<keyword evidence="3 5" id="KW-1133">Transmembrane helix</keyword>
<accession>A0AAW2ZQ95</accession>
<name>A0AAW2ZQ95_9EUKA</name>
<evidence type="ECO:0000313" key="6">
    <source>
        <dbReference type="EMBL" id="KAL0490980.1"/>
    </source>
</evidence>
<reference evidence="6 7" key="1">
    <citation type="submission" date="2024-03" db="EMBL/GenBank/DDBJ databases">
        <title>The Acrasis kona genome and developmental transcriptomes reveal deep origins of eukaryotic multicellular pathways.</title>
        <authorList>
            <person name="Sheikh S."/>
            <person name="Fu C.-J."/>
            <person name="Brown M.W."/>
            <person name="Baldauf S.L."/>
        </authorList>
    </citation>
    <scope>NUCLEOTIDE SEQUENCE [LARGE SCALE GENOMIC DNA]</scope>
    <source>
        <strain evidence="6 7">ATCC MYA-3509</strain>
    </source>
</reference>
<protein>
    <submittedName>
        <fullName evidence="6">Uncharacterized protein</fullName>
    </submittedName>
</protein>
<dbReference type="EMBL" id="JAOPGA020001738">
    <property type="protein sequence ID" value="KAL0490980.1"/>
    <property type="molecule type" value="Genomic_DNA"/>
</dbReference>
<feature type="transmembrane region" description="Helical" evidence="5">
    <location>
        <begin position="89"/>
        <end position="114"/>
    </location>
</feature>
<keyword evidence="2 5" id="KW-0812">Transmembrane</keyword>
<dbReference type="AlphaFoldDB" id="A0AAW2ZQ95"/>
<evidence type="ECO:0000256" key="5">
    <source>
        <dbReference type="SAM" id="Phobius"/>
    </source>
</evidence>
<proteinExistence type="predicted"/>
<dbReference type="PANTHER" id="PTHR21676">
    <property type="entry name" value="PROTEIN STUM"/>
    <property type="match status" value="1"/>
</dbReference>
<dbReference type="InterPro" id="IPR026673">
    <property type="entry name" value="SPEC3/Stum"/>
</dbReference>
<keyword evidence="7" id="KW-1185">Reference proteome</keyword>
<feature type="transmembrane region" description="Helical" evidence="5">
    <location>
        <begin position="56"/>
        <end position="77"/>
    </location>
</feature>
<organism evidence="6 7">
    <name type="scientific">Acrasis kona</name>
    <dbReference type="NCBI Taxonomy" id="1008807"/>
    <lineage>
        <taxon>Eukaryota</taxon>
        <taxon>Discoba</taxon>
        <taxon>Heterolobosea</taxon>
        <taxon>Tetramitia</taxon>
        <taxon>Eutetramitia</taxon>
        <taxon>Acrasidae</taxon>
        <taxon>Acrasis</taxon>
    </lineage>
</organism>